<feature type="domain" description="Strictosidine synthase conserved region" evidence="5">
    <location>
        <begin position="178"/>
        <end position="275"/>
    </location>
</feature>
<dbReference type="Proteomes" id="UP001244341">
    <property type="component" value="Chromosome 10b"/>
</dbReference>
<dbReference type="Pfam" id="PF03088">
    <property type="entry name" value="Str_synth"/>
    <property type="match status" value="1"/>
</dbReference>
<gene>
    <name evidence="6" type="ORF">OEZ85_004109</name>
</gene>
<evidence type="ECO:0000313" key="7">
    <source>
        <dbReference type="Proteomes" id="UP001244341"/>
    </source>
</evidence>
<dbReference type="Gene3D" id="2.120.10.30">
    <property type="entry name" value="TolB, C-terminal domain"/>
    <property type="match status" value="1"/>
</dbReference>
<dbReference type="EMBL" id="CP126217">
    <property type="protein sequence ID" value="WIA19498.1"/>
    <property type="molecule type" value="Genomic_DNA"/>
</dbReference>
<sequence length="277" mass="30271">MKTAALVVTVTLASLFSLTALGVVTLPLPAPAQGHYAHKLPPGVYDWQPRQLKGEWALNEHLLKAVRLFEGQIHGSESVAIGLEGELVMLDRTNAVWEATPDGAGGYTLQPQPVVQLGAGRPLGYHFDAEGHLVVADSLKGLLRYNYYDSQSKDITLLASHVSASSPTDPGSPITYANDLAIASDGSIYFTSCTDIVPQLNQQGFYDTYRAWFLSLMRGQPKGRLLRYDPNTKETHVLATGFYYANGVALSADESFLVLVETDRIRAHKVWLKGPKM</sequence>
<dbReference type="InterPro" id="IPR018119">
    <property type="entry name" value="Strictosidine_synth_cons-reg"/>
</dbReference>
<feature type="chain" id="PRO_5045111983" description="Strictosidine synthase conserved region domain-containing protein" evidence="4">
    <location>
        <begin position="23"/>
        <end position="277"/>
    </location>
</feature>
<dbReference type="PANTHER" id="PTHR10426:SF88">
    <property type="entry name" value="ADIPOCYTE PLASMA MEMBRANE-ASSOCIATED PROTEIN HEMOMUCIN-RELATED"/>
    <property type="match status" value="1"/>
</dbReference>
<evidence type="ECO:0000256" key="4">
    <source>
        <dbReference type="SAM" id="SignalP"/>
    </source>
</evidence>
<evidence type="ECO:0000256" key="3">
    <source>
        <dbReference type="ARBA" id="ARBA00023180"/>
    </source>
</evidence>
<proteinExistence type="inferred from homology"/>
<dbReference type="InterPro" id="IPR011042">
    <property type="entry name" value="6-blade_b-propeller_TolB-like"/>
</dbReference>
<dbReference type="PANTHER" id="PTHR10426">
    <property type="entry name" value="STRICTOSIDINE SYNTHASE-RELATED"/>
    <property type="match status" value="1"/>
</dbReference>
<dbReference type="SUPFAM" id="SSF63829">
    <property type="entry name" value="Calcium-dependent phosphotriesterase"/>
    <property type="match status" value="1"/>
</dbReference>
<reference evidence="6 7" key="1">
    <citation type="submission" date="2023-05" db="EMBL/GenBank/DDBJ databases">
        <title>A 100% complete, gapless, phased diploid assembly of the Scenedesmus obliquus UTEX 3031 genome.</title>
        <authorList>
            <person name="Biondi T.C."/>
            <person name="Hanschen E.R."/>
            <person name="Kwon T."/>
            <person name="Eng W."/>
            <person name="Kruse C.P.S."/>
            <person name="Koehler S.I."/>
            <person name="Kunde Y."/>
            <person name="Gleasner C.D."/>
            <person name="You Mak K.T."/>
            <person name="Polle J."/>
            <person name="Hovde B.T."/>
            <person name="Starkenburg S.R."/>
        </authorList>
    </citation>
    <scope>NUCLEOTIDE SEQUENCE [LARGE SCALE GENOMIC DNA]</scope>
    <source>
        <strain evidence="6 7">DOE0152z</strain>
    </source>
</reference>
<evidence type="ECO:0000259" key="5">
    <source>
        <dbReference type="Pfam" id="PF03088"/>
    </source>
</evidence>
<keyword evidence="3" id="KW-0325">Glycoprotein</keyword>
<evidence type="ECO:0000256" key="1">
    <source>
        <dbReference type="ARBA" id="ARBA00009191"/>
    </source>
</evidence>
<evidence type="ECO:0000313" key="6">
    <source>
        <dbReference type="EMBL" id="WIA19498.1"/>
    </source>
</evidence>
<keyword evidence="2" id="KW-0597">Phosphoprotein</keyword>
<organism evidence="6 7">
    <name type="scientific">Tetradesmus obliquus</name>
    <name type="common">Green alga</name>
    <name type="synonym">Acutodesmus obliquus</name>
    <dbReference type="NCBI Taxonomy" id="3088"/>
    <lineage>
        <taxon>Eukaryota</taxon>
        <taxon>Viridiplantae</taxon>
        <taxon>Chlorophyta</taxon>
        <taxon>core chlorophytes</taxon>
        <taxon>Chlorophyceae</taxon>
        <taxon>CS clade</taxon>
        <taxon>Sphaeropleales</taxon>
        <taxon>Scenedesmaceae</taxon>
        <taxon>Tetradesmus</taxon>
    </lineage>
</organism>
<keyword evidence="7" id="KW-1185">Reference proteome</keyword>
<evidence type="ECO:0000256" key="2">
    <source>
        <dbReference type="ARBA" id="ARBA00022553"/>
    </source>
</evidence>
<feature type="signal peptide" evidence="4">
    <location>
        <begin position="1"/>
        <end position="22"/>
    </location>
</feature>
<keyword evidence="4" id="KW-0732">Signal</keyword>
<accession>A0ABY8UDD9</accession>
<comment type="similarity">
    <text evidence="1">Belongs to the strictosidine synthase family.</text>
</comment>
<protein>
    <recommendedName>
        <fullName evidence="5">Strictosidine synthase conserved region domain-containing protein</fullName>
    </recommendedName>
</protein>
<name>A0ABY8UDD9_TETOB</name>